<name>A0A1I8JH54_9PLAT</name>
<evidence type="ECO:0000313" key="2">
    <source>
        <dbReference type="WBParaSite" id="maker-uti_cns_0047829-snap-gene-0.10-mRNA-1"/>
    </source>
</evidence>
<sequence length="225" mass="26319">DTTSTAITISAMTEEEQAALLKSLEKIDEQSSKKERSEEAKRVDVENERRDVRFIARLKETMNNIRKEEIVIQTRFNNARELCTADVPDDEESMRTQYINLDFFIADVEVLGCLAKKKQAEVFAKYKNKFGLTTEETARRLDTPVKFGQRLFTFHGLLTKFPNILFSGYSMETLLTFKKTIEKEAFNDENFRCKLETEFTIIWEGEDEDERSLLEETEEKMETFV</sequence>
<organism evidence="1 2">
    <name type="scientific">Macrostomum lignano</name>
    <dbReference type="NCBI Taxonomy" id="282301"/>
    <lineage>
        <taxon>Eukaryota</taxon>
        <taxon>Metazoa</taxon>
        <taxon>Spiralia</taxon>
        <taxon>Lophotrochozoa</taxon>
        <taxon>Platyhelminthes</taxon>
        <taxon>Rhabditophora</taxon>
        <taxon>Macrostomorpha</taxon>
        <taxon>Macrostomida</taxon>
        <taxon>Macrostomidae</taxon>
        <taxon>Macrostomum</taxon>
    </lineage>
</organism>
<dbReference type="Proteomes" id="UP000095280">
    <property type="component" value="Unplaced"/>
</dbReference>
<protein>
    <submittedName>
        <fullName evidence="2">Tick transposon</fullName>
    </submittedName>
</protein>
<proteinExistence type="predicted"/>
<accession>A0A1I8JH54</accession>
<keyword evidence="1" id="KW-1185">Reference proteome</keyword>
<reference evidence="2" key="1">
    <citation type="submission" date="2016-11" db="UniProtKB">
        <authorList>
            <consortium name="WormBaseParasite"/>
        </authorList>
    </citation>
    <scope>IDENTIFICATION</scope>
</reference>
<evidence type="ECO:0000313" key="1">
    <source>
        <dbReference type="Proteomes" id="UP000095280"/>
    </source>
</evidence>
<dbReference type="WBParaSite" id="maker-uti_cns_0047829-snap-gene-0.10-mRNA-1">
    <property type="protein sequence ID" value="maker-uti_cns_0047829-snap-gene-0.10-mRNA-1"/>
    <property type="gene ID" value="maker-uti_cns_0047829-snap-gene-0.10"/>
</dbReference>
<dbReference type="AlphaFoldDB" id="A0A1I8JH54"/>